<evidence type="ECO:0000313" key="2">
    <source>
        <dbReference type="Proteomes" id="UP001163046"/>
    </source>
</evidence>
<proteinExistence type="predicted"/>
<evidence type="ECO:0000313" key="1">
    <source>
        <dbReference type="EMBL" id="KAJ7376544.1"/>
    </source>
</evidence>
<dbReference type="EMBL" id="MU826396">
    <property type="protein sequence ID" value="KAJ7376544.1"/>
    <property type="molecule type" value="Genomic_DNA"/>
</dbReference>
<name>A0A9X0CX01_9CNID</name>
<accession>A0A9X0CX01</accession>
<reference evidence="1" key="1">
    <citation type="submission" date="2023-01" db="EMBL/GenBank/DDBJ databases">
        <title>Genome assembly of the deep-sea coral Lophelia pertusa.</title>
        <authorList>
            <person name="Herrera S."/>
            <person name="Cordes E."/>
        </authorList>
    </citation>
    <scope>NUCLEOTIDE SEQUENCE</scope>
    <source>
        <strain evidence="1">USNM1676648</strain>
        <tissue evidence="1">Polyp</tissue>
    </source>
</reference>
<organism evidence="1 2">
    <name type="scientific">Desmophyllum pertusum</name>
    <dbReference type="NCBI Taxonomy" id="174260"/>
    <lineage>
        <taxon>Eukaryota</taxon>
        <taxon>Metazoa</taxon>
        <taxon>Cnidaria</taxon>
        <taxon>Anthozoa</taxon>
        <taxon>Hexacorallia</taxon>
        <taxon>Scleractinia</taxon>
        <taxon>Caryophylliina</taxon>
        <taxon>Caryophylliidae</taxon>
        <taxon>Desmophyllum</taxon>
    </lineage>
</organism>
<comment type="caution">
    <text evidence="1">The sequence shown here is derived from an EMBL/GenBank/DDBJ whole genome shotgun (WGS) entry which is preliminary data.</text>
</comment>
<dbReference type="AlphaFoldDB" id="A0A9X0CX01"/>
<sequence length="89" mass="9946">MTEGVKKSREGLAYLLIFKTNNFLDISVSDKGLVTAVSFIRPNLRPPPGTETPVEGEVYLKQLPLGGPTTMFCEHKRSSSQHHTWLPYS</sequence>
<protein>
    <submittedName>
        <fullName evidence="1">Uncharacterized protein</fullName>
    </submittedName>
</protein>
<dbReference type="Proteomes" id="UP001163046">
    <property type="component" value="Unassembled WGS sequence"/>
</dbReference>
<keyword evidence="2" id="KW-1185">Reference proteome</keyword>
<gene>
    <name evidence="1" type="ORF">OS493_034000</name>
</gene>